<dbReference type="AlphaFoldDB" id="A0A7R9D9J0"/>
<name>A0A7R9D9J0_TIMCR</name>
<sequence>MVPQSSPQLYGGISLIQPGRILRPQQTTVDPFLTLVKLRVAALLRDNMVNVFGSIINKPHTSLSLDLYAALYDIYQATRLRRIRVSELIHVLDRMARVDTHSQFLLLFTELEKMAPKYLMVALSTWLRALRQSKVPMYQIIRLDGGVNFLEGIEPSLLRQLHYPLYYPAVMEGSLCFSLGKLLCDVARALRYGNMRISQPLLACLLLHLPVSTFLPEVEEATRYISDVLFENRTSLEFSIQNISHRESQDLYEMGRLILSELSSQPGAPKTVRETSGIVMEYLRKPSYQMFNPNFERMSPIVKGKDTDYNTLFKVITRGEYPQDVLEARDVILAALTNKTINLDLALKGFVRHDYTRPEELLIAIIDRIRRRVEIPVQLADTLNLIYVHLKLKFAAFTGEARPNRGISDLTMIFDTFKSPGIPDTIKNDSREILKGLREEPIDWSDIFHKFPKHENSRPRQLVVTILNHLSAVGQLSIRLGSQLKEFLRLLDENGEVRNCLVISCPSPILPIPDNLNVDDLLGALGPEAVNEPKFSTLKNYLNGGEMPALLGPEFKFSTHRTNGELLKAILEHISPREPYMKDVLSYWASKVLLEGVGAKPVRYTMVTKTVDLTNVSKALDHNLLTKEVADRFYSFLSTATRDPSYAESFEMDGHITRGPFLRAFLEHVLTLKITDPRDREMIGRVIPYIRDTGEGAEPVDIDNVVYE</sequence>
<dbReference type="EMBL" id="OC320891">
    <property type="protein sequence ID" value="CAD7409020.1"/>
    <property type="molecule type" value="Genomic_DNA"/>
</dbReference>
<evidence type="ECO:0000313" key="1">
    <source>
        <dbReference type="EMBL" id="CAD7409020.1"/>
    </source>
</evidence>
<protein>
    <submittedName>
        <fullName evidence="1">Uncharacterized protein</fullName>
    </submittedName>
</protein>
<accession>A0A7R9D9J0</accession>
<gene>
    <name evidence="1" type="ORF">TCEB3V08_LOCUS9817</name>
</gene>
<proteinExistence type="predicted"/>
<reference evidence="1" key="1">
    <citation type="submission" date="2020-11" db="EMBL/GenBank/DDBJ databases">
        <authorList>
            <person name="Tran Van P."/>
        </authorList>
    </citation>
    <scope>NUCLEOTIDE SEQUENCE</scope>
</reference>
<organism evidence="1">
    <name type="scientific">Timema cristinae</name>
    <name type="common">Walking stick</name>
    <dbReference type="NCBI Taxonomy" id="61476"/>
    <lineage>
        <taxon>Eukaryota</taxon>
        <taxon>Metazoa</taxon>
        <taxon>Ecdysozoa</taxon>
        <taxon>Arthropoda</taxon>
        <taxon>Hexapoda</taxon>
        <taxon>Insecta</taxon>
        <taxon>Pterygota</taxon>
        <taxon>Neoptera</taxon>
        <taxon>Polyneoptera</taxon>
        <taxon>Phasmatodea</taxon>
        <taxon>Timematodea</taxon>
        <taxon>Timematoidea</taxon>
        <taxon>Timematidae</taxon>
        <taxon>Timema</taxon>
    </lineage>
</organism>